<dbReference type="InterPro" id="IPR019734">
    <property type="entry name" value="TPR_rpt"/>
</dbReference>
<dbReference type="GO" id="GO:0030943">
    <property type="term" value="F:mitochondrion targeting sequence binding"/>
    <property type="evidence" value="ECO:0007669"/>
    <property type="project" value="TreeGrafter"/>
</dbReference>
<evidence type="ECO:0000313" key="14">
    <source>
        <dbReference type="Proteomes" id="UP000541558"/>
    </source>
</evidence>
<dbReference type="Proteomes" id="UP000541558">
    <property type="component" value="Unassembled WGS sequence"/>
</dbReference>
<evidence type="ECO:0000256" key="7">
    <source>
        <dbReference type="ARBA" id="ARBA00023128"/>
    </source>
</evidence>
<dbReference type="InterPro" id="IPR011990">
    <property type="entry name" value="TPR-like_helical_dom_sf"/>
</dbReference>
<dbReference type="GO" id="GO:0045039">
    <property type="term" value="P:protein insertion into mitochondrial inner membrane"/>
    <property type="evidence" value="ECO:0007669"/>
    <property type="project" value="TreeGrafter"/>
</dbReference>
<organism evidence="13 14">
    <name type="scientific">Ephemerocybe angulata</name>
    <dbReference type="NCBI Taxonomy" id="980116"/>
    <lineage>
        <taxon>Eukaryota</taxon>
        <taxon>Fungi</taxon>
        <taxon>Dikarya</taxon>
        <taxon>Basidiomycota</taxon>
        <taxon>Agaricomycotina</taxon>
        <taxon>Agaricomycetes</taxon>
        <taxon>Agaricomycetidae</taxon>
        <taxon>Agaricales</taxon>
        <taxon>Agaricineae</taxon>
        <taxon>Psathyrellaceae</taxon>
        <taxon>Ephemerocybe</taxon>
    </lineage>
</organism>
<feature type="transmembrane region" description="Helical" evidence="12">
    <location>
        <begin position="28"/>
        <end position="47"/>
    </location>
</feature>
<dbReference type="EMBL" id="JAACJK010000252">
    <property type="protein sequence ID" value="KAF5309077.1"/>
    <property type="molecule type" value="Genomic_DNA"/>
</dbReference>
<feature type="repeat" description="TPR" evidence="10">
    <location>
        <begin position="134"/>
        <end position="167"/>
    </location>
</feature>
<name>A0A8H5AQ35_9AGAR</name>
<feature type="region of interest" description="Disordered" evidence="11">
    <location>
        <begin position="48"/>
        <end position="89"/>
    </location>
</feature>
<keyword evidence="14" id="KW-1185">Reference proteome</keyword>
<dbReference type="InterPro" id="IPR013105">
    <property type="entry name" value="TPR_2"/>
</dbReference>
<keyword evidence="6 12" id="KW-1133">Transmembrane helix</keyword>
<evidence type="ECO:0000256" key="6">
    <source>
        <dbReference type="ARBA" id="ARBA00022989"/>
    </source>
</evidence>
<protein>
    <submittedName>
        <fullName evidence="13">Uncharacterized protein</fullName>
    </submittedName>
</protein>
<feature type="repeat" description="TPR" evidence="10">
    <location>
        <begin position="372"/>
        <end position="405"/>
    </location>
</feature>
<comment type="subcellular location">
    <subcellularLocation>
        <location evidence="1">Mitochondrion outer membrane</location>
        <topology evidence="1">Single-pass membrane protein</topology>
    </subcellularLocation>
</comment>
<dbReference type="Gene3D" id="1.25.40.10">
    <property type="entry name" value="Tetratricopeptide repeat domain"/>
    <property type="match status" value="2"/>
</dbReference>
<evidence type="ECO:0000313" key="13">
    <source>
        <dbReference type="EMBL" id="KAF5309077.1"/>
    </source>
</evidence>
<dbReference type="GO" id="GO:0008320">
    <property type="term" value="F:protein transmembrane transporter activity"/>
    <property type="evidence" value="ECO:0007669"/>
    <property type="project" value="TreeGrafter"/>
</dbReference>
<keyword evidence="3" id="KW-0677">Repeat</keyword>
<dbReference type="OrthoDB" id="2942533at2759"/>
<evidence type="ECO:0000256" key="10">
    <source>
        <dbReference type="PROSITE-ProRule" id="PRU00339"/>
    </source>
</evidence>
<keyword evidence="4" id="KW-1000">Mitochondrion outer membrane</keyword>
<sequence length="543" mass="59660">MASSSSTDAATSSVVERVQNFVSENKKAILLTAVAAAIGAAGVAYYASTSRPRPPLGDVEKGDGSDASSSSGKKKKSKSGKKKKARRMTVGPFWRRGSPRNCWIACLRVSDDLDLELDAEELAALPEETRTKYAAAFKGKGNTAYTKRNFSEAADYYTKAINVTPKPEPVFYSNRAACYVNFNPPDHEKVVADCDEALKLDPNYVKALNRRAVGLEGLNRLEEALRDYTAATILDKFQNAATANAVERPPNKTSFAHLHLSLLCCIPTPPRTVLPVNPSQGDETLQMALGALAAANYPHALSLVNEAITQGISWDAGKAEAFTCAAPSNRHQHRPLVHPGPCQDCIRAHGAGRPGQGVRVLRRAIKQNANDPDIYYHRGQVLFIMSEFSQAAENYLKSTELDDVGRDGREHEDVQAPLTAFPQRSEPQNYYGELLLDQGRFQEAVEKFERAIEIEKTKPSPNVLALVNKGLALFQWKQDVGCRPSTEQDQERDGDFKKQAEIARTEPELINALTYQYATASQLEFLKNYPNMAAQLNALARGM</sequence>
<evidence type="ECO:0000256" key="9">
    <source>
        <dbReference type="ARBA" id="ARBA00038030"/>
    </source>
</evidence>
<evidence type="ECO:0000256" key="1">
    <source>
        <dbReference type="ARBA" id="ARBA00004572"/>
    </source>
</evidence>
<dbReference type="GO" id="GO:0005741">
    <property type="term" value="C:mitochondrial outer membrane"/>
    <property type="evidence" value="ECO:0007669"/>
    <property type="project" value="UniProtKB-SubCell"/>
</dbReference>
<keyword evidence="5 10" id="KW-0802">TPR repeat</keyword>
<feature type="compositionally biased region" description="Basic residues" evidence="11">
    <location>
        <begin position="72"/>
        <end position="87"/>
    </location>
</feature>
<evidence type="ECO:0000256" key="4">
    <source>
        <dbReference type="ARBA" id="ARBA00022787"/>
    </source>
</evidence>
<keyword evidence="2 12" id="KW-0812">Transmembrane</keyword>
<evidence type="ECO:0000256" key="5">
    <source>
        <dbReference type="ARBA" id="ARBA00022803"/>
    </source>
</evidence>
<dbReference type="GO" id="GO:0030150">
    <property type="term" value="P:protein import into mitochondrial matrix"/>
    <property type="evidence" value="ECO:0007669"/>
    <property type="project" value="TreeGrafter"/>
</dbReference>
<evidence type="ECO:0000256" key="12">
    <source>
        <dbReference type="SAM" id="Phobius"/>
    </source>
</evidence>
<comment type="similarity">
    <text evidence="9">Belongs to the Tom70 family.</text>
</comment>
<comment type="caution">
    <text evidence="13">The sequence shown here is derived from an EMBL/GenBank/DDBJ whole genome shotgun (WGS) entry which is preliminary data.</text>
</comment>
<dbReference type="SUPFAM" id="SSF48452">
    <property type="entry name" value="TPR-like"/>
    <property type="match status" value="1"/>
</dbReference>
<dbReference type="Pfam" id="PF07719">
    <property type="entry name" value="TPR_2"/>
    <property type="match status" value="1"/>
</dbReference>
<evidence type="ECO:0000256" key="8">
    <source>
        <dbReference type="ARBA" id="ARBA00023136"/>
    </source>
</evidence>
<dbReference type="AlphaFoldDB" id="A0A8H5AQ35"/>
<gene>
    <name evidence="13" type="ORF">D9611_015035</name>
</gene>
<keyword evidence="7" id="KW-0496">Mitochondrion</keyword>
<evidence type="ECO:0000256" key="3">
    <source>
        <dbReference type="ARBA" id="ARBA00022737"/>
    </source>
</evidence>
<evidence type="ECO:0000256" key="2">
    <source>
        <dbReference type="ARBA" id="ARBA00022692"/>
    </source>
</evidence>
<dbReference type="SMART" id="SM00028">
    <property type="entry name" value="TPR"/>
    <property type="match status" value="5"/>
</dbReference>
<proteinExistence type="inferred from homology"/>
<accession>A0A8H5AQ35</accession>
<dbReference type="PANTHER" id="PTHR46208:SF1">
    <property type="entry name" value="MITOCHONDRIAL IMPORT RECEPTOR SUBUNIT TOM70"/>
    <property type="match status" value="1"/>
</dbReference>
<evidence type="ECO:0000256" key="11">
    <source>
        <dbReference type="SAM" id="MobiDB-lite"/>
    </source>
</evidence>
<dbReference type="PANTHER" id="PTHR46208">
    <property type="entry name" value="MITOCHONDRIAL IMPORT RECEPTOR SUBUNIT TOM70"/>
    <property type="match status" value="1"/>
</dbReference>
<keyword evidence="8 12" id="KW-0472">Membrane</keyword>
<feature type="repeat" description="TPR" evidence="10">
    <location>
        <begin position="425"/>
        <end position="458"/>
    </location>
</feature>
<dbReference type="PROSITE" id="PS50005">
    <property type="entry name" value="TPR"/>
    <property type="match status" value="3"/>
</dbReference>
<reference evidence="13 14" key="1">
    <citation type="journal article" date="2020" name="ISME J.">
        <title>Uncovering the hidden diversity of litter-decomposition mechanisms in mushroom-forming fungi.</title>
        <authorList>
            <person name="Floudas D."/>
            <person name="Bentzer J."/>
            <person name="Ahren D."/>
            <person name="Johansson T."/>
            <person name="Persson P."/>
            <person name="Tunlid A."/>
        </authorList>
    </citation>
    <scope>NUCLEOTIDE SEQUENCE [LARGE SCALE GENOMIC DNA]</scope>
    <source>
        <strain evidence="13 14">CBS 175.51</strain>
    </source>
</reference>